<feature type="compositionally biased region" description="Basic and acidic residues" evidence="1">
    <location>
        <begin position="144"/>
        <end position="157"/>
    </location>
</feature>
<organism evidence="3 4">
    <name type="scientific">Parnassius mnemosyne</name>
    <name type="common">clouded apollo</name>
    <dbReference type="NCBI Taxonomy" id="213953"/>
    <lineage>
        <taxon>Eukaryota</taxon>
        <taxon>Metazoa</taxon>
        <taxon>Ecdysozoa</taxon>
        <taxon>Arthropoda</taxon>
        <taxon>Hexapoda</taxon>
        <taxon>Insecta</taxon>
        <taxon>Pterygota</taxon>
        <taxon>Neoptera</taxon>
        <taxon>Endopterygota</taxon>
        <taxon>Lepidoptera</taxon>
        <taxon>Glossata</taxon>
        <taxon>Ditrysia</taxon>
        <taxon>Papilionoidea</taxon>
        <taxon>Papilionidae</taxon>
        <taxon>Parnassiinae</taxon>
        <taxon>Parnassini</taxon>
        <taxon>Parnassius</taxon>
        <taxon>Driopa</taxon>
    </lineage>
</organism>
<evidence type="ECO:0000256" key="1">
    <source>
        <dbReference type="SAM" id="MobiDB-lite"/>
    </source>
</evidence>
<evidence type="ECO:0000259" key="2">
    <source>
        <dbReference type="Pfam" id="PF13881"/>
    </source>
</evidence>
<dbReference type="Gene3D" id="3.10.20.90">
    <property type="entry name" value="Phosphatidylinositol 3-kinase Catalytic Subunit, Chain A, domain 1"/>
    <property type="match status" value="1"/>
</dbReference>
<feature type="domain" description="UBL3-like ubiquitin" evidence="2">
    <location>
        <begin position="61"/>
        <end position="167"/>
    </location>
</feature>
<evidence type="ECO:0000313" key="4">
    <source>
        <dbReference type="Proteomes" id="UP001314205"/>
    </source>
</evidence>
<name>A0AAV1L1H7_9NEOP</name>
<dbReference type="InterPro" id="IPR029071">
    <property type="entry name" value="Ubiquitin-like_domsf"/>
</dbReference>
<dbReference type="Proteomes" id="UP001314205">
    <property type="component" value="Unassembled WGS sequence"/>
</dbReference>
<evidence type="ECO:0000313" key="3">
    <source>
        <dbReference type="EMBL" id="CAK1589196.1"/>
    </source>
</evidence>
<dbReference type="AlphaFoldDB" id="A0AAV1L1H7"/>
<feature type="region of interest" description="Disordered" evidence="1">
    <location>
        <begin position="144"/>
        <end position="164"/>
    </location>
</feature>
<dbReference type="PANTHER" id="PTHR13169:SF0">
    <property type="entry name" value="UBIQUITIN-LIKE PROTEIN 3"/>
    <property type="match status" value="1"/>
</dbReference>
<dbReference type="EMBL" id="CAVLGL010000083">
    <property type="protein sequence ID" value="CAK1589196.1"/>
    <property type="molecule type" value="Genomic_DNA"/>
</dbReference>
<keyword evidence="4" id="KW-1185">Reference proteome</keyword>
<dbReference type="PANTHER" id="PTHR13169">
    <property type="entry name" value="UBIQUITIN-LIKE PROTEIN 3 HCG-1 PROTEIN"/>
    <property type="match status" value="1"/>
</dbReference>
<reference evidence="3 4" key="1">
    <citation type="submission" date="2023-11" db="EMBL/GenBank/DDBJ databases">
        <authorList>
            <person name="Hedman E."/>
            <person name="Englund M."/>
            <person name="Stromberg M."/>
            <person name="Nyberg Akerstrom W."/>
            <person name="Nylinder S."/>
            <person name="Jareborg N."/>
            <person name="Kallberg Y."/>
            <person name="Kronander E."/>
        </authorList>
    </citation>
    <scope>NUCLEOTIDE SEQUENCE [LARGE SCALE GENOMIC DNA]</scope>
</reference>
<comment type="caution">
    <text evidence="3">The sequence shown here is derived from an EMBL/GenBank/DDBJ whole genome shotgun (WGS) entry which is preliminary data.</text>
</comment>
<dbReference type="InterPro" id="IPR047977">
    <property type="entry name" value="UBL3_Ubl_met"/>
</dbReference>
<accession>A0AAV1L1H7</accession>
<dbReference type="Pfam" id="PF13881">
    <property type="entry name" value="Rad60-SLD_2"/>
    <property type="match status" value="1"/>
</dbReference>
<proteinExistence type="predicted"/>
<dbReference type="SUPFAM" id="SSF54236">
    <property type="entry name" value="Ubiquitin-like"/>
    <property type="match status" value="1"/>
</dbReference>
<gene>
    <name evidence="3" type="ORF">PARMNEM_LOCUS9732</name>
</gene>
<dbReference type="InterPro" id="IPR039540">
    <property type="entry name" value="UBL3-like_ubiquitin_dom"/>
</dbReference>
<dbReference type="InterPro" id="IPR040015">
    <property type="entry name" value="UBL3-like"/>
</dbReference>
<protein>
    <recommendedName>
        <fullName evidence="2">UBL3-like ubiquitin domain-containing protein</fullName>
    </recommendedName>
</protein>
<dbReference type="CDD" id="cd17048">
    <property type="entry name" value="Ubl_UBL3"/>
    <property type="match status" value="1"/>
</dbReference>
<sequence>MDRARRRARAPTCARHIHTNRACGARSCRARSLRVGSSGVDLPIQKFELSIQKLKLFFYLQINLRLILVSGKTKEFIFSPVDSAGDIAVHVYDNWPEADWASECVSRAEILRLIYQGRFLHSSVTLGALGLPLGRTTVMHLVPREHLPEPNSHDQRQKSKGGSSSCCSASCCIL</sequence>